<comment type="caution">
    <text evidence="9">The sequence shown here is derived from an EMBL/GenBank/DDBJ whole genome shotgun (WGS) entry which is preliminary data.</text>
</comment>
<dbReference type="InterPro" id="IPR049083">
    <property type="entry name" value="TACO1_YebC_N"/>
</dbReference>
<feature type="domain" description="TACO1/YebC-like second and third" evidence="7">
    <location>
        <begin position="98"/>
        <end position="255"/>
    </location>
</feature>
<dbReference type="InterPro" id="IPR002876">
    <property type="entry name" value="Transcrip_reg_TACO1-like"/>
</dbReference>
<feature type="domain" description="TACO1/YebC-like N-terminal" evidence="8">
    <location>
        <begin position="21"/>
        <end position="91"/>
    </location>
</feature>
<evidence type="ECO:0000256" key="4">
    <source>
        <dbReference type="ARBA" id="ARBA00023125"/>
    </source>
</evidence>
<keyword evidence="10" id="KW-1185">Reference proteome</keyword>
<dbReference type="InterPro" id="IPR048300">
    <property type="entry name" value="TACO1_YebC-like_2nd/3rd_dom"/>
</dbReference>
<dbReference type="Proteomes" id="UP000011747">
    <property type="component" value="Unassembled WGS sequence"/>
</dbReference>
<dbReference type="InterPro" id="IPR026564">
    <property type="entry name" value="Transcrip_reg_TACO1-like_dom3"/>
</dbReference>
<dbReference type="InterPro" id="IPR029072">
    <property type="entry name" value="YebC-like"/>
</dbReference>
<dbReference type="HAMAP" id="MF_00693">
    <property type="entry name" value="Transcrip_reg_TACO1"/>
    <property type="match status" value="1"/>
</dbReference>
<dbReference type="Pfam" id="PF20772">
    <property type="entry name" value="TACO1_YebC_N"/>
    <property type="match status" value="1"/>
</dbReference>
<dbReference type="NCBIfam" id="TIGR01033">
    <property type="entry name" value="YebC/PmpR family DNA-binding transcriptional regulator"/>
    <property type="match status" value="1"/>
</dbReference>
<comment type="similarity">
    <text evidence="1 6">Belongs to the TACO1 family.</text>
</comment>
<proteinExistence type="inferred from homology"/>
<evidence type="ECO:0000256" key="5">
    <source>
        <dbReference type="ARBA" id="ARBA00023163"/>
    </source>
</evidence>
<evidence type="ECO:0000313" key="10">
    <source>
        <dbReference type="Proteomes" id="UP000011747"/>
    </source>
</evidence>
<dbReference type="PATRIC" id="fig|665952.3.peg.3322"/>
<keyword evidence="4 6" id="KW-0238">DNA-binding</keyword>
<dbReference type="AlphaFoldDB" id="G9QQ40"/>
<evidence type="ECO:0000256" key="3">
    <source>
        <dbReference type="ARBA" id="ARBA00023015"/>
    </source>
</evidence>
<dbReference type="NCBIfam" id="NF001030">
    <property type="entry name" value="PRK00110.1"/>
    <property type="match status" value="1"/>
</dbReference>
<evidence type="ECO:0000259" key="7">
    <source>
        <dbReference type="Pfam" id="PF01709"/>
    </source>
</evidence>
<dbReference type="InterPro" id="IPR017856">
    <property type="entry name" value="Integrase-like_N"/>
</dbReference>
<dbReference type="HOGENOM" id="CLU_062974_2_2_9"/>
<evidence type="ECO:0000256" key="1">
    <source>
        <dbReference type="ARBA" id="ARBA00008724"/>
    </source>
</evidence>
<dbReference type="FunFam" id="3.30.70.980:FF:000002">
    <property type="entry name" value="Probable transcriptional regulatory protein YebC"/>
    <property type="match status" value="1"/>
</dbReference>
<dbReference type="Gene3D" id="3.30.70.980">
    <property type="match status" value="2"/>
</dbReference>
<organism evidence="9 10">
    <name type="scientific">Bacillus smithii 7_3_47FAA</name>
    <dbReference type="NCBI Taxonomy" id="665952"/>
    <lineage>
        <taxon>Bacteria</taxon>
        <taxon>Bacillati</taxon>
        <taxon>Bacillota</taxon>
        <taxon>Bacilli</taxon>
        <taxon>Bacillales</taxon>
        <taxon>Bacillaceae</taxon>
        <taxon>Bacillus</taxon>
    </lineage>
</organism>
<dbReference type="PANTHER" id="PTHR12532:SF6">
    <property type="entry name" value="TRANSCRIPTIONAL REGULATORY PROTEIN YEBC-RELATED"/>
    <property type="match status" value="1"/>
</dbReference>
<accession>G9QQ40</accession>
<dbReference type="NCBIfam" id="NF009044">
    <property type="entry name" value="PRK12378.1"/>
    <property type="match status" value="1"/>
</dbReference>
<dbReference type="GO" id="GO:0005829">
    <property type="term" value="C:cytosol"/>
    <property type="evidence" value="ECO:0007669"/>
    <property type="project" value="TreeGrafter"/>
</dbReference>
<evidence type="ECO:0000256" key="6">
    <source>
        <dbReference type="HAMAP-Rule" id="MF_00693"/>
    </source>
</evidence>
<evidence type="ECO:0000313" key="9">
    <source>
        <dbReference type="EMBL" id="EHL73354.1"/>
    </source>
</evidence>
<dbReference type="Pfam" id="PF01709">
    <property type="entry name" value="Transcrip_reg"/>
    <property type="match status" value="1"/>
</dbReference>
<reference evidence="9 10" key="1">
    <citation type="submission" date="2011-09" db="EMBL/GenBank/DDBJ databases">
        <title>The Genome Sequence of Bacillus smithii 7_3_47FAA.</title>
        <authorList>
            <consortium name="The Broad Institute Genome Sequencing Platform"/>
            <person name="Earl A."/>
            <person name="Ward D."/>
            <person name="Feldgarden M."/>
            <person name="Gevers D."/>
            <person name="Daigneault M."/>
            <person name="Strauss J."/>
            <person name="Allen-Vercoe E."/>
            <person name="Young S.K."/>
            <person name="Zeng Q."/>
            <person name="Gargeya S."/>
            <person name="Fitzgerald M."/>
            <person name="Haas B."/>
            <person name="Abouelleil A."/>
            <person name="Alvarado L."/>
            <person name="Arachchi H.M."/>
            <person name="Berlin A."/>
            <person name="Brown A."/>
            <person name="Chapman S.B."/>
            <person name="Chen Z."/>
            <person name="Dunbar C."/>
            <person name="Freedman E."/>
            <person name="Gearin G."/>
            <person name="Goldberg J."/>
            <person name="Griggs A."/>
            <person name="Gujja S."/>
            <person name="Heiman D."/>
            <person name="Howarth C."/>
            <person name="Larson L."/>
            <person name="Lui A."/>
            <person name="MacDonald P.J.P."/>
            <person name="Montmayeur A."/>
            <person name="Murphy C."/>
            <person name="Neiman D."/>
            <person name="Pearson M."/>
            <person name="Priest M."/>
            <person name="Roberts A."/>
            <person name="Saif S."/>
            <person name="Shea T."/>
            <person name="Shenoy N."/>
            <person name="Sisk P."/>
            <person name="Stolte C."/>
            <person name="Sykes S."/>
            <person name="Wortman J."/>
            <person name="Nusbaum C."/>
            <person name="Birren B."/>
        </authorList>
    </citation>
    <scope>NUCLEOTIDE SEQUENCE [LARGE SCALE GENOMIC DNA]</scope>
    <source>
        <strain evidence="9 10">7_3_47FAA</strain>
    </source>
</reference>
<dbReference type="SUPFAM" id="SSF75625">
    <property type="entry name" value="YebC-like"/>
    <property type="match status" value="1"/>
</dbReference>
<name>G9QQ40_9BACI</name>
<keyword evidence="5 6" id="KW-0804">Transcription</keyword>
<evidence type="ECO:0000259" key="8">
    <source>
        <dbReference type="Pfam" id="PF20772"/>
    </source>
</evidence>
<evidence type="ECO:0000256" key="2">
    <source>
        <dbReference type="ARBA" id="ARBA00022490"/>
    </source>
</evidence>
<dbReference type="Gene3D" id="1.10.10.200">
    <property type="match status" value="1"/>
</dbReference>
<dbReference type="GO" id="GO:0003677">
    <property type="term" value="F:DNA binding"/>
    <property type="evidence" value="ECO:0007669"/>
    <property type="project" value="UniProtKB-UniRule"/>
</dbReference>
<keyword evidence="2 6" id="KW-0963">Cytoplasm</keyword>
<dbReference type="EMBL" id="ACWF01000158">
    <property type="protein sequence ID" value="EHL73354.1"/>
    <property type="molecule type" value="Genomic_DNA"/>
</dbReference>
<protein>
    <recommendedName>
        <fullName evidence="6">Probable transcriptional regulatory protein HMPREF1015_00407</fullName>
    </recommendedName>
</protein>
<dbReference type="FunFam" id="1.10.10.200:FF:000002">
    <property type="entry name" value="Probable transcriptional regulatory protein CLM62_37755"/>
    <property type="match status" value="1"/>
</dbReference>
<sequence length="258" mass="29033">MCYIIVGKTDLRGVFRMAGHSKWKNIQRRKNAQDAKKGKVFQKLAKEIYVAAKRGLPDPDANPALRLVVEKAKAANMPNDNIKRAIEKARGNQNGENYEEIVYEGYGPGGVAIMVTCLTDNKNRTASNVRMAFSKNGGNLGETGCVSYLFDRKGYLVIEREDLNLDEDDMLLQAIEAGAEEMETSEEAFEIYTDPENFMEVKENLEKAGFAFATAEITMVPQTYTALDDEQSAKMEKLLDMLEDNDDVQEIYHNYQEA</sequence>
<dbReference type="PANTHER" id="PTHR12532">
    <property type="entry name" value="TRANSLATIONAL ACTIVATOR OF CYTOCHROME C OXIDASE 1"/>
    <property type="match status" value="1"/>
</dbReference>
<gene>
    <name evidence="9" type="ORF">HMPREF1015_00407</name>
</gene>
<dbReference type="GO" id="GO:0006355">
    <property type="term" value="P:regulation of DNA-templated transcription"/>
    <property type="evidence" value="ECO:0007669"/>
    <property type="project" value="UniProtKB-UniRule"/>
</dbReference>
<keyword evidence="3 6" id="KW-0805">Transcription regulation</keyword>
<comment type="subcellular location">
    <subcellularLocation>
        <location evidence="6">Cytoplasm</location>
    </subcellularLocation>
</comment>